<sequence length="229" mass="24127">MAGKREKPARAGAGAKQQAEPKAQKAPKDPKKPKGLKEPKEPKEPKAPKAPVATGDFPRGGATGLTPLEFREVARRAENEVLFSDGVTDGQAGKKRRPQDAEDGPKTRKKKTKAAKAGTAVEATASNNDDDDERASPVESLSLKRLTEGALVLGCVAAIRDLELSVSLPNGLVGTVPITSISPELTALVEKAAEAAADSDDDDDDDGNAMDVDGGDKDDPLDLHRRFFV</sequence>
<reference evidence="1" key="1">
    <citation type="submission" date="2022-07" db="EMBL/GenBank/DDBJ databases">
        <title>Phylogenomic reconstructions and comparative analyses of Kickxellomycotina fungi.</title>
        <authorList>
            <person name="Reynolds N.K."/>
            <person name="Stajich J.E."/>
            <person name="Barry K."/>
            <person name="Grigoriev I.V."/>
            <person name="Crous P."/>
            <person name="Smith M.E."/>
        </authorList>
    </citation>
    <scope>NUCLEOTIDE SEQUENCE</scope>
    <source>
        <strain evidence="1">BCRC 34780</strain>
    </source>
</reference>
<evidence type="ECO:0000313" key="1">
    <source>
        <dbReference type="EMBL" id="KAJ2791066.1"/>
    </source>
</evidence>
<keyword evidence="2" id="KW-1185">Reference proteome</keyword>
<organism evidence="1 2">
    <name type="scientific">Coemansia helicoidea</name>
    <dbReference type="NCBI Taxonomy" id="1286919"/>
    <lineage>
        <taxon>Eukaryota</taxon>
        <taxon>Fungi</taxon>
        <taxon>Fungi incertae sedis</taxon>
        <taxon>Zoopagomycota</taxon>
        <taxon>Kickxellomycotina</taxon>
        <taxon>Kickxellomycetes</taxon>
        <taxon>Kickxellales</taxon>
        <taxon>Kickxellaceae</taxon>
        <taxon>Coemansia</taxon>
    </lineage>
</organism>
<evidence type="ECO:0000313" key="2">
    <source>
        <dbReference type="Proteomes" id="UP001140087"/>
    </source>
</evidence>
<protein>
    <submittedName>
        <fullName evidence="1">rRNA biogenesis protein rrp5</fullName>
    </submittedName>
</protein>
<gene>
    <name evidence="1" type="primary">RRP5</name>
    <name evidence="1" type="ORF">H4R21_006385</name>
</gene>
<feature type="non-terminal residue" evidence="1">
    <location>
        <position position="229"/>
    </location>
</feature>
<comment type="caution">
    <text evidence="1">The sequence shown here is derived from an EMBL/GenBank/DDBJ whole genome shotgun (WGS) entry which is preliminary data.</text>
</comment>
<dbReference type="EMBL" id="JANBUN010003373">
    <property type="protein sequence ID" value="KAJ2791066.1"/>
    <property type="molecule type" value="Genomic_DNA"/>
</dbReference>
<dbReference type="Proteomes" id="UP001140087">
    <property type="component" value="Unassembled WGS sequence"/>
</dbReference>
<name>A0ACC1KKA6_9FUNG</name>
<accession>A0ACC1KKA6</accession>
<proteinExistence type="predicted"/>